<dbReference type="InterPro" id="IPR036291">
    <property type="entry name" value="NAD(P)-bd_dom_sf"/>
</dbReference>
<evidence type="ECO:0000313" key="2">
    <source>
        <dbReference type="EMBL" id="VFQ44174.1"/>
    </source>
</evidence>
<dbReference type="PANTHER" id="PTHR42879:SF6">
    <property type="entry name" value="NADPH-DEPENDENT REDUCTASE BACG"/>
    <property type="match status" value="1"/>
</dbReference>
<evidence type="ECO:0000313" key="3">
    <source>
        <dbReference type="Proteomes" id="UP000507962"/>
    </source>
</evidence>
<dbReference type="PANTHER" id="PTHR42879">
    <property type="entry name" value="3-OXOACYL-(ACYL-CARRIER-PROTEIN) REDUCTASE"/>
    <property type="match status" value="1"/>
</dbReference>
<dbReference type="Proteomes" id="UP000507962">
    <property type="component" value="Unassembled WGS sequence"/>
</dbReference>
<proteinExistence type="inferred from homology"/>
<dbReference type="EMBL" id="CAADHO010000003">
    <property type="protein sequence ID" value="VFQ44174.1"/>
    <property type="molecule type" value="Genomic_DNA"/>
</dbReference>
<dbReference type="AlphaFoldDB" id="A0A4U8YL81"/>
<dbReference type="FunFam" id="3.40.50.720:FF:000084">
    <property type="entry name" value="Short-chain dehydrogenase reductase"/>
    <property type="match status" value="1"/>
</dbReference>
<name>A0A4U8YL81_9BACT</name>
<dbReference type="InterPro" id="IPR050259">
    <property type="entry name" value="SDR"/>
</dbReference>
<dbReference type="PRINTS" id="PR00081">
    <property type="entry name" value="GDHRDH"/>
</dbReference>
<accession>A0A4U8YL81</accession>
<dbReference type="SUPFAM" id="SSF51735">
    <property type="entry name" value="NAD(P)-binding Rossmann-fold domains"/>
    <property type="match status" value="1"/>
</dbReference>
<dbReference type="Pfam" id="PF13561">
    <property type="entry name" value="adh_short_C2"/>
    <property type="match status" value="1"/>
</dbReference>
<dbReference type="Gene3D" id="3.40.50.720">
    <property type="entry name" value="NAD(P)-binding Rossmann-like Domain"/>
    <property type="match status" value="1"/>
</dbReference>
<reference evidence="2 3" key="1">
    <citation type="submission" date="2019-03" db="EMBL/GenBank/DDBJ databases">
        <authorList>
            <person name="Nijsse B."/>
        </authorList>
    </citation>
    <scope>NUCLEOTIDE SEQUENCE [LARGE SCALE GENOMIC DNA]</scope>
    <source>
        <strain evidence="2">Desulfoluna butyratoxydans MSL71</strain>
    </source>
</reference>
<dbReference type="InterPro" id="IPR002347">
    <property type="entry name" value="SDR_fam"/>
</dbReference>
<protein>
    <submittedName>
        <fullName evidence="2">Enoyl-(Acyl carrier protein) reductase</fullName>
    </submittedName>
</protein>
<comment type="similarity">
    <text evidence="1">Belongs to the short-chain dehydrogenases/reductases (SDR) family.</text>
</comment>
<keyword evidence="3" id="KW-1185">Reference proteome</keyword>
<dbReference type="RefSeq" id="WP_180139131.1">
    <property type="nucleotide sequence ID" value="NZ_CAADHO010000003.1"/>
</dbReference>
<sequence length="263" mass="27596">MDLGIKGKTALVSASTRGLGRSCAEALAQEGCRVAVCSRSDDAAREAAREISGRHGVEAVGFGADLTKKEEIRRLVQGVDDALGTPDILVTNAGGPPPGTFETTELEDYPKALDLNLMSAVRLIHHVCPAMKAKGWGRIIAITSISVKQPIGDLLLSNMARAGLTGFLKTVATELAPHGITVNALLPGTHKTARVDKLVKDRAALEGKPQEEISRKMVSAIPCGSFGDPSDFGAAAAFLASQQARFITGHNLLVDGGRYMGTL</sequence>
<organism evidence="2 3">
    <name type="scientific">Desulfoluna butyratoxydans</name>
    <dbReference type="NCBI Taxonomy" id="231438"/>
    <lineage>
        <taxon>Bacteria</taxon>
        <taxon>Pseudomonadati</taxon>
        <taxon>Thermodesulfobacteriota</taxon>
        <taxon>Desulfobacteria</taxon>
        <taxon>Desulfobacterales</taxon>
        <taxon>Desulfolunaceae</taxon>
        <taxon>Desulfoluna</taxon>
    </lineage>
</organism>
<dbReference type="CDD" id="cd05344">
    <property type="entry name" value="BKR_like_SDR_like"/>
    <property type="match status" value="1"/>
</dbReference>
<gene>
    <name evidence="2" type="ORF">MSL71_18180</name>
</gene>
<evidence type="ECO:0000256" key="1">
    <source>
        <dbReference type="ARBA" id="ARBA00006484"/>
    </source>
</evidence>